<name>A0A9Q0Y1H9_9SAUR</name>
<protein>
    <submittedName>
        <fullName evidence="3">Uncharacterized protein</fullName>
    </submittedName>
</protein>
<dbReference type="AlphaFoldDB" id="A0A9Q0Y1H9"/>
<evidence type="ECO:0000256" key="2">
    <source>
        <dbReference type="SAM" id="SignalP"/>
    </source>
</evidence>
<keyword evidence="2" id="KW-0732">Signal</keyword>
<feature type="signal peptide" evidence="2">
    <location>
        <begin position="1"/>
        <end position="18"/>
    </location>
</feature>
<keyword evidence="1" id="KW-1133">Transmembrane helix</keyword>
<evidence type="ECO:0000256" key="1">
    <source>
        <dbReference type="SAM" id="Phobius"/>
    </source>
</evidence>
<proteinExistence type="predicted"/>
<reference evidence="3" key="1">
    <citation type="journal article" date="2023" name="DNA Res.">
        <title>Chromosome-level genome assembly of Phrynocephalus forsythii using third-generation DNA sequencing and Hi-C analysis.</title>
        <authorList>
            <person name="Qi Y."/>
            <person name="Zhao W."/>
            <person name="Zhao Y."/>
            <person name="Niu C."/>
            <person name="Cao S."/>
            <person name="Zhang Y."/>
        </authorList>
    </citation>
    <scope>NUCLEOTIDE SEQUENCE</scope>
    <source>
        <tissue evidence="3">Muscle</tissue>
    </source>
</reference>
<organism evidence="3 4">
    <name type="scientific">Phrynocephalus forsythii</name>
    <dbReference type="NCBI Taxonomy" id="171643"/>
    <lineage>
        <taxon>Eukaryota</taxon>
        <taxon>Metazoa</taxon>
        <taxon>Chordata</taxon>
        <taxon>Craniata</taxon>
        <taxon>Vertebrata</taxon>
        <taxon>Euteleostomi</taxon>
        <taxon>Lepidosauria</taxon>
        <taxon>Squamata</taxon>
        <taxon>Bifurcata</taxon>
        <taxon>Unidentata</taxon>
        <taxon>Episquamata</taxon>
        <taxon>Toxicofera</taxon>
        <taxon>Iguania</taxon>
        <taxon>Acrodonta</taxon>
        <taxon>Agamidae</taxon>
        <taxon>Agaminae</taxon>
        <taxon>Phrynocephalus</taxon>
    </lineage>
</organism>
<gene>
    <name evidence="3" type="ORF">JRQ81_010886</name>
</gene>
<feature type="chain" id="PRO_5040278550" evidence="2">
    <location>
        <begin position="19"/>
        <end position="182"/>
    </location>
</feature>
<feature type="transmembrane region" description="Helical" evidence="1">
    <location>
        <begin position="153"/>
        <end position="178"/>
    </location>
</feature>
<evidence type="ECO:0000313" key="3">
    <source>
        <dbReference type="EMBL" id="KAJ7338202.1"/>
    </source>
</evidence>
<evidence type="ECO:0000313" key="4">
    <source>
        <dbReference type="Proteomes" id="UP001142489"/>
    </source>
</evidence>
<keyword evidence="1" id="KW-0472">Membrane</keyword>
<keyword evidence="4" id="KW-1185">Reference proteome</keyword>
<dbReference type="Proteomes" id="UP001142489">
    <property type="component" value="Unassembled WGS sequence"/>
</dbReference>
<dbReference type="EMBL" id="JAPFRF010000003">
    <property type="protein sequence ID" value="KAJ7338202.1"/>
    <property type="molecule type" value="Genomic_DNA"/>
</dbReference>
<accession>A0A9Q0Y1H9</accession>
<comment type="caution">
    <text evidence="3">The sequence shown here is derived from an EMBL/GenBank/DDBJ whole genome shotgun (WGS) entry which is preliminary data.</text>
</comment>
<dbReference type="OrthoDB" id="6223185at2759"/>
<keyword evidence="1" id="KW-0812">Transmembrane</keyword>
<sequence length="182" mass="20440">MKTLTVVFLFAVLCMERGEMVCVSNRVLSIRERLVGPLKWESGSFRKSQSVLLRCHSGESRTRHLRTASLLRYCTCQNETSPSASLFTPECLESERHCMAVYNRTSDRKLSTSKWSAQKCPEIKETGIKVVRCEDNYCNRIGPSSRSPSCATLIMVTLALSMVTLAASMVTLATFYILQINP</sequence>